<name>A0ABS9UZ64_9BACT</name>
<keyword evidence="4" id="KW-0472">Membrane</keyword>
<sequence>MLQSLNPKETKFSKFFIIISFLLLSGTQSSNAFQLEEHEVKADSLYRLYKNSKSELRKLDLLSALVTEIHYSDSALQYYQEAIKLARQYDRKELLAQNLNRLGVYFRNMNLQEEALILYEEALEVSKSLNTPTQIGHSLNNIGQMYYLKEFYEEALEYYLEAEKEFLKANDLSGLGYNYTGMSLVLSELGMFREALDKVDRAIEIREGLGLSRQVIVSKFNKADILMSIGIYDEAEEHIQRLFQYGLENDKVRAIHALEKLVELKIKTGKFEDAIKYAETAEVLHKQKPNSEAMIDIYQQMNQMHFTRGDTTRSAKYQSLLQAERNIIKNERTKNHLAGITIKNQREEIAFLNRQQQLIEENARIKIYLSIVLFIIILLVSIGFFIIFRAWKREKVNLHNLSIHKDQIEEQAHQLQRSNTEKDKIFSIIAHDLRSPLNSLTGLLNLVQEKSLTKKEFTSYVEMISKNLGNNNTLLENLLLWSRSQMKKLEPKPTSFNLNELIQKNLDLLPYSGYFKGQVIINSVNSDFFVLADKNMIDIVIRNLLSNALKFTRSEDQIVVTATSWYSKVRVTIRDSGTGIKPEDIDKLFKADFYSTLGTNQETGTGIGLMLCKEIIEMHQGKIWVESEYGLWSDFFFEIPKAN</sequence>
<dbReference type="GO" id="GO:0005524">
    <property type="term" value="F:ATP binding"/>
    <property type="evidence" value="ECO:0007669"/>
    <property type="project" value="UniProtKB-KW"/>
</dbReference>
<dbReference type="InterPro" id="IPR005467">
    <property type="entry name" value="His_kinase_dom"/>
</dbReference>
<dbReference type="Pfam" id="PF13374">
    <property type="entry name" value="TPR_10"/>
    <property type="match status" value="1"/>
</dbReference>
<evidence type="ECO:0000256" key="3">
    <source>
        <dbReference type="ARBA" id="ARBA00022553"/>
    </source>
</evidence>
<dbReference type="Gene3D" id="1.10.287.130">
    <property type="match status" value="1"/>
</dbReference>
<feature type="transmembrane region" description="Helical" evidence="4">
    <location>
        <begin position="367"/>
        <end position="388"/>
    </location>
</feature>
<keyword evidence="3" id="KW-0597">Phosphoprotein</keyword>
<dbReference type="SUPFAM" id="SSF48452">
    <property type="entry name" value="TPR-like"/>
    <property type="match status" value="1"/>
</dbReference>
<gene>
    <name evidence="6" type="ORF">MM239_08235</name>
</gene>
<dbReference type="Pfam" id="PF13424">
    <property type="entry name" value="TPR_12"/>
    <property type="match status" value="1"/>
</dbReference>
<dbReference type="Gene3D" id="3.30.565.10">
    <property type="entry name" value="Histidine kinase-like ATPase, C-terminal domain"/>
    <property type="match status" value="1"/>
</dbReference>
<keyword evidence="7" id="KW-1185">Reference proteome</keyword>
<dbReference type="Gene3D" id="1.25.40.10">
    <property type="entry name" value="Tetratricopeptide repeat domain"/>
    <property type="match status" value="2"/>
</dbReference>
<dbReference type="InterPro" id="IPR003661">
    <property type="entry name" value="HisK_dim/P_dom"/>
</dbReference>
<dbReference type="InterPro" id="IPR011990">
    <property type="entry name" value="TPR-like_helical_dom_sf"/>
</dbReference>
<keyword evidence="4" id="KW-1133">Transmembrane helix</keyword>
<dbReference type="SMART" id="SM00387">
    <property type="entry name" value="HATPase_c"/>
    <property type="match status" value="1"/>
</dbReference>
<evidence type="ECO:0000256" key="1">
    <source>
        <dbReference type="ARBA" id="ARBA00000085"/>
    </source>
</evidence>
<evidence type="ECO:0000256" key="2">
    <source>
        <dbReference type="ARBA" id="ARBA00012438"/>
    </source>
</evidence>
<organism evidence="6 7">
    <name type="scientific">Belliella filtrata</name>
    <dbReference type="NCBI Taxonomy" id="2923435"/>
    <lineage>
        <taxon>Bacteria</taxon>
        <taxon>Pseudomonadati</taxon>
        <taxon>Bacteroidota</taxon>
        <taxon>Cytophagia</taxon>
        <taxon>Cytophagales</taxon>
        <taxon>Cyclobacteriaceae</taxon>
        <taxon>Belliella</taxon>
    </lineage>
</organism>
<dbReference type="InterPro" id="IPR036097">
    <property type="entry name" value="HisK_dim/P_sf"/>
</dbReference>
<dbReference type="InterPro" id="IPR036890">
    <property type="entry name" value="HATPase_C_sf"/>
</dbReference>
<proteinExistence type="predicted"/>
<feature type="domain" description="Histidine kinase" evidence="5">
    <location>
        <begin position="428"/>
        <end position="643"/>
    </location>
</feature>
<keyword evidence="6" id="KW-0547">Nucleotide-binding</keyword>
<dbReference type="EC" id="2.7.13.3" evidence="2"/>
<comment type="catalytic activity">
    <reaction evidence="1">
        <text>ATP + protein L-histidine = ADP + protein N-phospho-L-histidine.</text>
        <dbReference type="EC" id="2.7.13.3"/>
    </reaction>
</comment>
<dbReference type="RefSeq" id="WP_241347725.1">
    <property type="nucleotide sequence ID" value="NZ_JAKZGP010000016.1"/>
</dbReference>
<dbReference type="SUPFAM" id="SSF47384">
    <property type="entry name" value="Homodimeric domain of signal transducing histidine kinase"/>
    <property type="match status" value="1"/>
</dbReference>
<evidence type="ECO:0000313" key="7">
    <source>
        <dbReference type="Proteomes" id="UP001165489"/>
    </source>
</evidence>
<keyword evidence="6" id="KW-0067">ATP-binding</keyword>
<dbReference type="Pfam" id="PF02518">
    <property type="entry name" value="HATPase_c"/>
    <property type="match status" value="1"/>
</dbReference>
<evidence type="ECO:0000256" key="4">
    <source>
        <dbReference type="SAM" id="Phobius"/>
    </source>
</evidence>
<dbReference type="SMART" id="SM00028">
    <property type="entry name" value="TPR"/>
    <property type="match status" value="5"/>
</dbReference>
<dbReference type="EMBL" id="JAKZGP010000016">
    <property type="protein sequence ID" value="MCH7409378.1"/>
    <property type="molecule type" value="Genomic_DNA"/>
</dbReference>
<dbReference type="PRINTS" id="PR00344">
    <property type="entry name" value="BCTRLSENSOR"/>
</dbReference>
<dbReference type="PANTHER" id="PTHR43547">
    <property type="entry name" value="TWO-COMPONENT HISTIDINE KINASE"/>
    <property type="match status" value="1"/>
</dbReference>
<comment type="caution">
    <text evidence="6">The sequence shown here is derived from an EMBL/GenBank/DDBJ whole genome shotgun (WGS) entry which is preliminary data.</text>
</comment>
<keyword evidence="4" id="KW-0812">Transmembrane</keyword>
<evidence type="ECO:0000313" key="6">
    <source>
        <dbReference type="EMBL" id="MCH7409378.1"/>
    </source>
</evidence>
<dbReference type="PROSITE" id="PS50109">
    <property type="entry name" value="HIS_KIN"/>
    <property type="match status" value="1"/>
</dbReference>
<dbReference type="InterPro" id="IPR019734">
    <property type="entry name" value="TPR_rpt"/>
</dbReference>
<dbReference type="Proteomes" id="UP001165489">
    <property type="component" value="Unassembled WGS sequence"/>
</dbReference>
<protein>
    <recommendedName>
        <fullName evidence="2">histidine kinase</fullName>
        <ecNumber evidence="2">2.7.13.3</ecNumber>
    </recommendedName>
</protein>
<dbReference type="PANTHER" id="PTHR43547:SF2">
    <property type="entry name" value="HYBRID SIGNAL TRANSDUCTION HISTIDINE KINASE C"/>
    <property type="match status" value="1"/>
</dbReference>
<dbReference type="CDD" id="cd00082">
    <property type="entry name" value="HisKA"/>
    <property type="match status" value="1"/>
</dbReference>
<reference evidence="6" key="1">
    <citation type="submission" date="2022-03" db="EMBL/GenBank/DDBJ databases">
        <title>De novo assembled genomes of Belliella spp. (Cyclobacteriaceae) strains.</title>
        <authorList>
            <person name="Szabo A."/>
            <person name="Korponai K."/>
            <person name="Felfoldi T."/>
        </authorList>
    </citation>
    <scope>NUCLEOTIDE SEQUENCE</scope>
    <source>
        <strain evidence="6">DSM 111904</strain>
    </source>
</reference>
<dbReference type="InterPro" id="IPR003594">
    <property type="entry name" value="HATPase_dom"/>
</dbReference>
<dbReference type="Pfam" id="PF00512">
    <property type="entry name" value="HisKA"/>
    <property type="match status" value="1"/>
</dbReference>
<dbReference type="InterPro" id="IPR004358">
    <property type="entry name" value="Sig_transdc_His_kin-like_C"/>
</dbReference>
<evidence type="ECO:0000259" key="5">
    <source>
        <dbReference type="PROSITE" id="PS50109"/>
    </source>
</evidence>
<dbReference type="SMART" id="SM00388">
    <property type="entry name" value="HisKA"/>
    <property type="match status" value="1"/>
</dbReference>
<dbReference type="SUPFAM" id="SSF55874">
    <property type="entry name" value="ATPase domain of HSP90 chaperone/DNA topoisomerase II/histidine kinase"/>
    <property type="match status" value="1"/>
</dbReference>
<accession>A0ABS9UZ64</accession>